<organism evidence="2">
    <name type="scientific">marine sediment metagenome</name>
    <dbReference type="NCBI Taxonomy" id="412755"/>
    <lineage>
        <taxon>unclassified sequences</taxon>
        <taxon>metagenomes</taxon>
        <taxon>ecological metagenomes</taxon>
    </lineage>
</organism>
<accession>X1VM31</accession>
<evidence type="ECO:0000313" key="2">
    <source>
        <dbReference type="EMBL" id="GAJ09485.1"/>
    </source>
</evidence>
<keyword evidence="1" id="KW-0472">Membrane</keyword>
<dbReference type="EMBL" id="BARW01028123">
    <property type="protein sequence ID" value="GAJ09485.1"/>
    <property type="molecule type" value="Genomic_DNA"/>
</dbReference>
<keyword evidence="1" id="KW-1133">Transmembrane helix</keyword>
<proteinExistence type="predicted"/>
<name>X1VM31_9ZZZZ</name>
<dbReference type="AlphaFoldDB" id="X1VM31"/>
<protein>
    <submittedName>
        <fullName evidence="2">Uncharacterized protein</fullName>
    </submittedName>
</protein>
<feature type="transmembrane region" description="Helical" evidence="1">
    <location>
        <begin position="31"/>
        <end position="55"/>
    </location>
</feature>
<keyword evidence="1" id="KW-0812">Transmembrane</keyword>
<feature type="transmembrane region" description="Helical" evidence="1">
    <location>
        <begin position="61"/>
        <end position="84"/>
    </location>
</feature>
<gene>
    <name evidence="2" type="ORF">S12H4_45478</name>
</gene>
<comment type="caution">
    <text evidence="2">The sequence shown here is derived from an EMBL/GenBank/DDBJ whole genome shotgun (WGS) entry which is preliminary data.</text>
</comment>
<evidence type="ECO:0000256" key="1">
    <source>
        <dbReference type="SAM" id="Phobius"/>
    </source>
</evidence>
<feature type="non-terminal residue" evidence="2">
    <location>
        <position position="1"/>
    </location>
</feature>
<sequence>DTMILKFKNIKPKAESFAKKMANNNESRLKLLLAVSFTFYCGEFLLTLLCIGIVIEKEILFMFIIAGTALIYGFVRFLMFYRVLEKVKKVKQ</sequence>
<reference evidence="2" key="1">
    <citation type="journal article" date="2014" name="Front. Microbiol.">
        <title>High frequency of phylogenetically diverse reductive dehalogenase-homologous genes in deep subseafloor sedimentary metagenomes.</title>
        <authorList>
            <person name="Kawai M."/>
            <person name="Futagami T."/>
            <person name="Toyoda A."/>
            <person name="Takaki Y."/>
            <person name="Nishi S."/>
            <person name="Hori S."/>
            <person name="Arai W."/>
            <person name="Tsubouchi T."/>
            <person name="Morono Y."/>
            <person name="Uchiyama I."/>
            <person name="Ito T."/>
            <person name="Fujiyama A."/>
            <person name="Inagaki F."/>
            <person name="Takami H."/>
        </authorList>
    </citation>
    <scope>NUCLEOTIDE SEQUENCE</scope>
    <source>
        <strain evidence="2">Expedition CK06-06</strain>
    </source>
</reference>